<dbReference type="InterPro" id="IPR019617">
    <property type="entry name" value="DUF2489"/>
</dbReference>
<keyword evidence="1" id="KW-0812">Transmembrane</keyword>
<feature type="domain" description="DUF2489" evidence="2">
    <location>
        <begin position="15"/>
        <end position="151"/>
    </location>
</feature>
<dbReference type="EMBL" id="RJLM01000013">
    <property type="protein sequence ID" value="RWX53558.1"/>
    <property type="molecule type" value="Genomic_DNA"/>
</dbReference>
<gene>
    <name evidence="3" type="ORF">EDI28_21185</name>
</gene>
<feature type="transmembrane region" description="Helical" evidence="1">
    <location>
        <begin position="6"/>
        <end position="27"/>
    </location>
</feature>
<keyword evidence="1" id="KW-1133">Transmembrane helix</keyword>
<name>A0A3S3QQN1_9GAMM</name>
<dbReference type="OrthoDB" id="5293867at2"/>
<keyword evidence="4" id="KW-1185">Reference proteome</keyword>
<reference evidence="3 4" key="1">
    <citation type="submission" date="2018-11" db="EMBL/GenBank/DDBJ databases">
        <title>Photobacterium sp. BEI247 sp. nov., a marine bacterium isolated from Yongle Blue Hole in the South China Sea.</title>
        <authorList>
            <person name="Wang X."/>
        </authorList>
    </citation>
    <scope>NUCLEOTIDE SEQUENCE [LARGE SCALE GENOMIC DNA]</scope>
    <source>
        <strain evidence="4">BEI247</strain>
    </source>
</reference>
<evidence type="ECO:0000259" key="2">
    <source>
        <dbReference type="Pfam" id="PF10675"/>
    </source>
</evidence>
<comment type="caution">
    <text evidence="3">The sequence shown here is derived from an EMBL/GenBank/DDBJ whole genome shotgun (WGS) entry which is preliminary data.</text>
</comment>
<evidence type="ECO:0000256" key="1">
    <source>
        <dbReference type="SAM" id="Phobius"/>
    </source>
</evidence>
<accession>A0A3S3QQN1</accession>
<organism evidence="3 4">
    <name type="scientific">Photobacterium chitinilyticum</name>
    <dbReference type="NCBI Taxonomy" id="2485123"/>
    <lineage>
        <taxon>Bacteria</taxon>
        <taxon>Pseudomonadati</taxon>
        <taxon>Pseudomonadota</taxon>
        <taxon>Gammaproteobacteria</taxon>
        <taxon>Vibrionales</taxon>
        <taxon>Vibrionaceae</taxon>
        <taxon>Photobacterium</taxon>
    </lineage>
</organism>
<keyword evidence="1" id="KW-0472">Membrane</keyword>
<sequence length="166" mass="19027">MQDMTLWLGLAGSIVAVLAMYAGYLLFKLYQQNARHKAFLERTNLQQAEKIQERNSNIMESVLIIAEAGKQDQCDMSEVAIRLYKLMEVLQGDRQVDFASQYPAMNELYHVVKDMPRGDARKALQKKERMELDLRRMKAEARLLADIKCELDVVLTLKAGITPSVY</sequence>
<evidence type="ECO:0000313" key="3">
    <source>
        <dbReference type="EMBL" id="RWX53558.1"/>
    </source>
</evidence>
<evidence type="ECO:0000313" key="4">
    <source>
        <dbReference type="Proteomes" id="UP000287563"/>
    </source>
</evidence>
<proteinExistence type="predicted"/>
<dbReference type="RefSeq" id="WP_128785853.1">
    <property type="nucleotide sequence ID" value="NZ_JAKJSG010000024.1"/>
</dbReference>
<dbReference type="Pfam" id="PF10675">
    <property type="entry name" value="DUF2489"/>
    <property type="match status" value="1"/>
</dbReference>
<protein>
    <submittedName>
        <fullName evidence="3">DUF2489 domain-containing protein</fullName>
    </submittedName>
</protein>
<dbReference type="AlphaFoldDB" id="A0A3S3QQN1"/>
<dbReference type="Proteomes" id="UP000287563">
    <property type="component" value="Unassembled WGS sequence"/>
</dbReference>